<feature type="region of interest" description="Disordered" evidence="1">
    <location>
        <begin position="256"/>
        <end position="285"/>
    </location>
</feature>
<evidence type="ECO:0000259" key="3">
    <source>
        <dbReference type="Pfam" id="PF13968"/>
    </source>
</evidence>
<feature type="compositionally biased region" description="Basic and acidic residues" evidence="1">
    <location>
        <begin position="218"/>
        <end position="227"/>
    </location>
</feature>
<dbReference type="Pfam" id="PF13968">
    <property type="entry name" value="DUF4220"/>
    <property type="match status" value="1"/>
</dbReference>
<dbReference type="AlphaFoldDB" id="A0A9R0W5G5"/>
<evidence type="ECO:0000313" key="5">
    <source>
        <dbReference type="Proteomes" id="UP000324705"/>
    </source>
</evidence>
<evidence type="ECO:0000256" key="1">
    <source>
        <dbReference type="SAM" id="MobiDB-lite"/>
    </source>
</evidence>
<feature type="transmembrane region" description="Helical" evidence="2">
    <location>
        <begin position="34"/>
        <end position="54"/>
    </location>
</feature>
<feature type="domain" description="DUF4220" evidence="3">
    <location>
        <begin position="76"/>
        <end position="534"/>
    </location>
</feature>
<dbReference type="EMBL" id="LT934117">
    <property type="protein sequence ID" value="VAH98055.1"/>
    <property type="molecule type" value="Genomic_DNA"/>
</dbReference>
<gene>
    <name evidence="4" type="ORF">TRITD_4Av1G230770</name>
</gene>
<name>A0A9R0W5G5_TRITD</name>
<sequence>MNMQVARTRKMLSYDDARDYVTSLFIMLKKETVILFRIEFLVVLVTILFFAMFLMDFFRRIIHNSFMRAVFSAFDAASDSIVLYLLGAMQSAPFKNQLFPVWALVLVNFRYSADYVSGYGVPDRRGRRFTEWRNVFKLLGSVFLNWSRGSSFTGPLWSVWCLQIVRSAYRLISHNLAFRSVWHGRSSQLVAEHMRATYDDDNDDDDDTSSLQVGSEPKSSHSQEKEPNSSPMKDYNYLVYGETKQGFKLKKPQYALSADTTARRRRPKRGGSTSSPRSEQESSPLVTLDKVWEYCPIDQPQNREKDLKKEGHKDLPLAFALSRLLRCRLEDVTLQGYRSIFTINRELVKSIIGGEVGASDALRIMELQLAFVHDYFNTRYPMVFWSGLRSLYITLCLSILTIGAVCWLAVDIRKVYKPPSGELANLVKGFNIDMIITWAFIVLMIAKELWEMATYLLSDWTSLIMVCEYVQRKCKGAKESVGARVNHIYSGGESLPSGGISKERRMDRILLWFSRAKITDKRWHGFLDQYVFLQSYDDRPRLWNFVHNLTTGIIPKKDDGAKLSSAIKVPVVVKKAVLDKLSTMVEEKPGVIRTLSNITLSSCRSMRLTPHRR</sequence>
<dbReference type="Proteomes" id="UP000324705">
    <property type="component" value="Chromosome 4A"/>
</dbReference>
<feature type="transmembrane region" description="Helical" evidence="2">
    <location>
        <begin position="391"/>
        <end position="410"/>
    </location>
</feature>
<accession>A0A9R0W5G5</accession>
<organism evidence="4 5">
    <name type="scientific">Triticum turgidum subsp. durum</name>
    <name type="common">Durum wheat</name>
    <name type="synonym">Triticum durum</name>
    <dbReference type="NCBI Taxonomy" id="4567"/>
    <lineage>
        <taxon>Eukaryota</taxon>
        <taxon>Viridiplantae</taxon>
        <taxon>Streptophyta</taxon>
        <taxon>Embryophyta</taxon>
        <taxon>Tracheophyta</taxon>
        <taxon>Spermatophyta</taxon>
        <taxon>Magnoliopsida</taxon>
        <taxon>Liliopsida</taxon>
        <taxon>Poales</taxon>
        <taxon>Poaceae</taxon>
        <taxon>BOP clade</taxon>
        <taxon>Pooideae</taxon>
        <taxon>Triticodae</taxon>
        <taxon>Triticeae</taxon>
        <taxon>Triticinae</taxon>
        <taxon>Triticum</taxon>
    </lineage>
</organism>
<reference evidence="4 5" key="1">
    <citation type="submission" date="2017-09" db="EMBL/GenBank/DDBJ databases">
        <authorList>
            <consortium name="International Durum Wheat Genome Sequencing Consortium (IDWGSC)"/>
            <person name="Milanesi L."/>
        </authorList>
    </citation>
    <scope>NUCLEOTIDE SEQUENCE [LARGE SCALE GENOMIC DNA]</scope>
    <source>
        <strain evidence="5">cv. Svevo</strain>
    </source>
</reference>
<protein>
    <recommendedName>
        <fullName evidence="3">DUF4220 domain-containing protein</fullName>
    </recommendedName>
</protein>
<feature type="transmembrane region" description="Helical" evidence="2">
    <location>
        <begin position="430"/>
        <end position="450"/>
    </location>
</feature>
<dbReference type="Gramene" id="TRITD4Av1G230770.1">
    <property type="protein sequence ID" value="TRITD4Av1G230770.1"/>
    <property type="gene ID" value="TRITD4Av1G230770"/>
</dbReference>
<keyword evidence="2" id="KW-1133">Transmembrane helix</keyword>
<feature type="compositionally biased region" description="Low complexity" evidence="1">
    <location>
        <begin position="272"/>
        <end position="284"/>
    </location>
</feature>
<proteinExistence type="predicted"/>
<keyword evidence="2" id="KW-0812">Transmembrane</keyword>
<feature type="region of interest" description="Disordered" evidence="1">
    <location>
        <begin position="198"/>
        <end position="235"/>
    </location>
</feature>
<dbReference type="PANTHER" id="PTHR31325">
    <property type="entry name" value="OS01G0798800 PROTEIN-RELATED"/>
    <property type="match status" value="1"/>
</dbReference>
<evidence type="ECO:0000256" key="2">
    <source>
        <dbReference type="SAM" id="Phobius"/>
    </source>
</evidence>
<keyword evidence="5" id="KW-1185">Reference proteome</keyword>
<feature type="compositionally biased region" description="Acidic residues" evidence="1">
    <location>
        <begin position="199"/>
        <end position="208"/>
    </location>
</feature>
<dbReference type="InterPro" id="IPR025315">
    <property type="entry name" value="DUF4220"/>
</dbReference>
<evidence type="ECO:0000313" key="4">
    <source>
        <dbReference type="EMBL" id="VAH98055.1"/>
    </source>
</evidence>
<keyword evidence="2" id="KW-0472">Membrane</keyword>